<dbReference type="RefSeq" id="XP_005774638.1">
    <property type="nucleotide sequence ID" value="XM_005774581.1"/>
</dbReference>
<dbReference type="PaxDb" id="2903-EOD22209"/>
<accession>A0A0D3KYG3</accession>
<evidence type="ECO:0000256" key="11">
    <source>
        <dbReference type="HAMAP-Rule" id="MF_03046"/>
    </source>
</evidence>
<comment type="subunit">
    <text evidence="11">Component of the nuclear pore complex (NPC)-associated TREX-2 complex (transcription and export complex 2). Component of the SAGA transcription coactivator-HAT complex. Within the SAGA complex, participates to a subcomplex of SAGA called the DUB module (deubiquitination module).</text>
</comment>
<comment type="function">
    <text evidence="11">Involved in mRNA export coupled transcription activation by association with both the TREX-2 and the SAGA complexes. The transcription regulatory histone acetylation (HAT) complex SAGA is a multiprotein complex that activates transcription by remodeling chromatin and mediating histone acetylation and deubiquitination. Within the SAGA complex, participates to a subcomplex that specifically deubiquitinates histones. The SAGA complex is recruited to specific gene promoters by activators, where it is required for transcription. The TREX-2 complex functions in docking export-competent ribonucleoprotein particles (mRNPs) to the nuclear entrance of the nuclear pore complex (nuclear basket). TREX-2 participates in mRNA export and accurate chromatin positioning in the nucleus by tethering genes to the nuclear periphery.</text>
</comment>
<dbReference type="AlphaFoldDB" id="A0A0D3KYG3"/>
<keyword evidence="3 11" id="KW-0509">mRNA transport</keyword>
<dbReference type="HOGENOM" id="CLU_134052_1_1_1"/>
<evidence type="ECO:0000256" key="2">
    <source>
        <dbReference type="ARBA" id="ARBA00022448"/>
    </source>
</evidence>
<dbReference type="FunFam" id="1.10.246.140:FF:000001">
    <property type="entry name" value="Transcription and mRNA export factor ENY2"/>
    <property type="match status" value="1"/>
</dbReference>
<reference evidence="12" key="2">
    <citation type="submission" date="2024-10" db="UniProtKB">
        <authorList>
            <consortium name="EnsemblProtists"/>
        </authorList>
    </citation>
    <scope>IDENTIFICATION</scope>
</reference>
<evidence type="ECO:0000256" key="4">
    <source>
        <dbReference type="ARBA" id="ARBA00022853"/>
    </source>
</evidence>
<reference evidence="13" key="1">
    <citation type="journal article" date="2013" name="Nature">
        <title>Pan genome of the phytoplankton Emiliania underpins its global distribution.</title>
        <authorList>
            <person name="Read B.A."/>
            <person name="Kegel J."/>
            <person name="Klute M.J."/>
            <person name="Kuo A."/>
            <person name="Lefebvre S.C."/>
            <person name="Maumus F."/>
            <person name="Mayer C."/>
            <person name="Miller J."/>
            <person name="Monier A."/>
            <person name="Salamov A."/>
            <person name="Young J."/>
            <person name="Aguilar M."/>
            <person name="Claverie J.M."/>
            <person name="Frickenhaus S."/>
            <person name="Gonzalez K."/>
            <person name="Herman E.K."/>
            <person name="Lin Y.C."/>
            <person name="Napier J."/>
            <person name="Ogata H."/>
            <person name="Sarno A.F."/>
            <person name="Shmutz J."/>
            <person name="Schroeder D."/>
            <person name="de Vargas C."/>
            <person name="Verret F."/>
            <person name="von Dassow P."/>
            <person name="Valentin K."/>
            <person name="Van de Peer Y."/>
            <person name="Wheeler G."/>
            <person name="Dacks J.B."/>
            <person name="Delwiche C.F."/>
            <person name="Dyhrman S.T."/>
            <person name="Glockner G."/>
            <person name="John U."/>
            <person name="Richards T."/>
            <person name="Worden A.Z."/>
            <person name="Zhang X."/>
            <person name="Grigoriev I.V."/>
            <person name="Allen A.E."/>
            <person name="Bidle K."/>
            <person name="Borodovsky M."/>
            <person name="Bowler C."/>
            <person name="Brownlee C."/>
            <person name="Cock J.M."/>
            <person name="Elias M."/>
            <person name="Gladyshev V.N."/>
            <person name="Groth M."/>
            <person name="Guda C."/>
            <person name="Hadaegh A."/>
            <person name="Iglesias-Rodriguez M.D."/>
            <person name="Jenkins J."/>
            <person name="Jones B.M."/>
            <person name="Lawson T."/>
            <person name="Leese F."/>
            <person name="Lindquist E."/>
            <person name="Lobanov A."/>
            <person name="Lomsadze A."/>
            <person name="Malik S.B."/>
            <person name="Marsh M.E."/>
            <person name="Mackinder L."/>
            <person name="Mock T."/>
            <person name="Mueller-Roeber B."/>
            <person name="Pagarete A."/>
            <person name="Parker M."/>
            <person name="Probert I."/>
            <person name="Quesneville H."/>
            <person name="Raines C."/>
            <person name="Rensing S.A."/>
            <person name="Riano-Pachon D.M."/>
            <person name="Richier S."/>
            <person name="Rokitta S."/>
            <person name="Shiraiwa Y."/>
            <person name="Soanes D.M."/>
            <person name="van der Giezen M."/>
            <person name="Wahlund T.M."/>
            <person name="Williams B."/>
            <person name="Wilson W."/>
            <person name="Wolfe G."/>
            <person name="Wurch L.L."/>
        </authorList>
    </citation>
    <scope>NUCLEOTIDE SEQUENCE</scope>
</reference>
<dbReference type="GO" id="GO:0070390">
    <property type="term" value="C:transcription export complex 2"/>
    <property type="evidence" value="ECO:0007669"/>
    <property type="project" value="UniProtKB-UniRule"/>
</dbReference>
<dbReference type="eggNOG" id="KOG4479">
    <property type="taxonomic scope" value="Eukaryota"/>
</dbReference>
<comment type="similarity">
    <text evidence="11">Belongs to the ENY2 family.</text>
</comment>
<evidence type="ECO:0000256" key="1">
    <source>
        <dbReference type="ARBA" id="ARBA00004642"/>
    </source>
</evidence>
<keyword evidence="5 11" id="KW-0653">Protein transport</keyword>
<keyword evidence="2 11" id="KW-0813">Transport</keyword>
<protein>
    <recommendedName>
        <fullName evidence="11">Transcription and mRNA export factor ENY2</fullName>
    </recommendedName>
    <alternativeName>
        <fullName evidence="11">Enhancer of yellow 2 transcription factor homolog</fullName>
    </alternativeName>
</protein>
<dbReference type="GO" id="GO:0000124">
    <property type="term" value="C:SAGA complex"/>
    <property type="evidence" value="ECO:0007669"/>
    <property type="project" value="UniProtKB-UniRule"/>
</dbReference>
<dbReference type="GO" id="GO:0015031">
    <property type="term" value="P:protein transport"/>
    <property type="evidence" value="ECO:0007669"/>
    <property type="project" value="UniProtKB-KW"/>
</dbReference>
<keyword evidence="9 11" id="KW-0804">Transcription</keyword>
<dbReference type="GO" id="GO:0071819">
    <property type="term" value="C:DUBm complex"/>
    <property type="evidence" value="ECO:0007669"/>
    <property type="project" value="UniProtKB-UniRule"/>
</dbReference>
<dbReference type="InterPro" id="IPR018783">
    <property type="entry name" value="TF_ENY2"/>
</dbReference>
<keyword evidence="8 11" id="KW-0010">Activator</keyword>
<keyword evidence="4 11" id="KW-0156">Chromatin regulator</keyword>
<evidence type="ECO:0000256" key="10">
    <source>
        <dbReference type="ARBA" id="ARBA00023242"/>
    </source>
</evidence>
<dbReference type="HAMAP" id="MF_03046">
    <property type="entry name" value="ENY2_Sus1"/>
    <property type="match status" value="1"/>
</dbReference>
<dbReference type="GO" id="GO:0006325">
    <property type="term" value="P:chromatin organization"/>
    <property type="evidence" value="ECO:0007669"/>
    <property type="project" value="UniProtKB-KW"/>
</dbReference>
<dbReference type="OMA" id="RLMCRNI"/>
<evidence type="ECO:0000313" key="12">
    <source>
        <dbReference type="EnsemblProtists" id="EOD40798"/>
    </source>
</evidence>
<sequence>MAQDKKLKDAIHNKLVETGEYDRLKELLRQRLVESQWRDSLKQYTMDLIKKKGGDTPFTVEQLTHEITPQGRETVPDDVKSELLAEIRRFVEGLDSSVQAGVES</sequence>
<dbReference type="KEGG" id="ehx:EMIHUDRAFT_460889"/>
<dbReference type="EnsemblProtists" id="EOD22209">
    <property type="protein sequence ID" value="EOD22209"/>
    <property type="gene ID" value="EMIHUDRAFT_207356"/>
</dbReference>
<dbReference type="Proteomes" id="UP000013827">
    <property type="component" value="Unassembled WGS sequence"/>
</dbReference>
<evidence type="ECO:0000256" key="5">
    <source>
        <dbReference type="ARBA" id="ARBA00022927"/>
    </source>
</evidence>
<dbReference type="Pfam" id="PF10163">
    <property type="entry name" value="EnY2"/>
    <property type="match status" value="1"/>
</dbReference>
<keyword evidence="13" id="KW-1185">Reference proteome</keyword>
<dbReference type="KEGG" id="ehx:EMIHUDRAFT_207356"/>
<evidence type="ECO:0000313" key="13">
    <source>
        <dbReference type="Proteomes" id="UP000013827"/>
    </source>
</evidence>
<dbReference type="GO" id="GO:0005643">
    <property type="term" value="C:nuclear pore"/>
    <property type="evidence" value="ECO:0007669"/>
    <property type="project" value="UniProtKB-UniRule"/>
</dbReference>
<dbReference type="Gene3D" id="1.10.246.140">
    <property type="match status" value="1"/>
</dbReference>
<dbReference type="InterPro" id="IPR038212">
    <property type="entry name" value="TF_EnY2_sf"/>
</dbReference>
<evidence type="ECO:0000256" key="8">
    <source>
        <dbReference type="ARBA" id="ARBA00023159"/>
    </source>
</evidence>
<keyword evidence="7 11" id="KW-0805">Transcription regulation</keyword>
<comment type="subcellular location">
    <subcellularLocation>
        <location evidence="1 11">Nucleus</location>
        <location evidence="1 11">Nucleoplasm</location>
    </subcellularLocation>
</comment>
<dbReference type="GO" id="GO:0005654">
    <property type="term" value="C:nucleoplasm"/>
    <property type="evidence" value="ECO:0007669"/>
    <property type="project" value="UniProtKB-SubCell"/>
</dbReference>
<keyword evidence="6 11" id="KW-0811">Translocation</keyword>
<name>A0A0D3KYG3_EMIH1</name>
<dbReference type="STRING" id="2903.R1EMV2"/>
<evidence type="ECO:0000256" key="3">
    <source>
        <dbReference type="ARBA" id="ARBA00022816"/>
    </source>
</evidence>
<evidence type="ECO:0000256" key="6">
    <source>
        <dbReference type="ARBA" id="ARBA00023010"/>
    </source>
</evidence>
<dbReference type="GO" id="GO:0006406">
    <property type="term" value="P:mRNA export from nucleus"/>
    <property type="evidence" value="ECO:0007669"/>
    <property type="project" value="UniProtKB-UniRule"/>
</dbReference>
<dbReference type="RefSeq" id="XP_005793227.1">
    <property type="nucleotide sequence ID" value="XM_005793170.1"/>
</dbReference>
<dbReference type="GO" id="GO:0003713">
    <property type="term" value="F:transcription coactivator activity"/>
    <property type="evidence" value="ECO:0007669"/>
    <property type="project" value="UniProtKB-UniRule"/>
</dbReference>
<dbReference type="PANTHER" id="PTHR12514">
    <property type="entry name" value="ENHANCER OF YELLOW 2 TRANSCRIPTION FACTOR"/>
    <property type="match status" value="1"/>
</dbReference>
<dbReference type="GeneID" id="17286069"/>
<dbReference type="GeneID" id="17267756"/>
<dbReference type="GO" id="GO:0006368">
    <property type="term" value="P:transcription elongation by RNA polymerase II"/>
    <property type="evidence" value="ECO:0007669"/>
    <property type="project" value="UniProtKB-UniRule"/>
</dbReference>
<proteinExistence type="inferred from homology"/>
<organism evidence="12 13">
    <name type="scientific">Emiliania huxleyi (strain CCMP1516)</name>
    <dbReference type="NCBI Taxonomy" id="280463"/>
    <lineage>
        <taxon>Eukaryota</taxon>
        <taxon>Haptista</taxon>
        <taxon>Haptophyta</taxon>
        <taxon>Prymnesiophyceae</taxon>
        <taxon>Isochrysidales</taxon>
        <taxon>Noelaerhabdaceae</taxon>
        <taxon>Emiliania</taxon>
    </lineage>
</organism>
<dbReference type="EnsemblProtists" id="EOD40798">
    <property type="protein sequence ID" value="EOD40798"/>
    <property type="gene ID" value="EMIHUDRAFT_460889"/>
</dbReference>
<keyword evidence="10 11" id="KW-0539">Nucleus</keyword>
<evidence type="ECO:0000256" key="9">
    <source>
        <dbReference type="ARBA" id="ARBA00023163"/>
    </source>
</evidence>
<evidence type="ECO:0000256" key="7">
    <source>
        <dbReference type="ARBA" id="ARBA00023015"/>
    </source>
</evidence>